<feature type="transmembrane region" description="Helical" evidence="2">
    <location>
        <begin position="138"/>
        <end position="156"/>
    </location>
</feature>
<keyword evidence="4" id="KW-1185">Reference proteome</keyword>
<evidence type="ECO:0000256" key="2">
    <source>
        <dbReference type="SAM" id="Phobius"/>
    </source>
</evidence>
<keyword evidence="2" id="KW-1133">Transmembrane helix</keyword>
<feature type="compositionally biased region" description="Gly residues" evidence="1">
    <location>
        <begin position="25"/>
        <end position="34"/>
    </location>
</feature>
<gene>
    <name evidence="3" type="ORF">PoB_006559700</name>
</gene>
<accession>A0AAV4D4D9</accession>
<feature type="region of interest" description="Disordered" evidence="1">
    <location>
        <begin position="18"/>
        <end position="119"/>
    </location>
</feature>
<proteinExistence type="predicted"/>
<feature type="compositionally biased region" description="Low complexity" evidence="1">
    <location>
        <begin position="66"/>
        <end position="87"/>
    </location>
</feature>
<dbReference type="AlphaFoldDB" id="A0AAV4D4D9"/>
<sequence length="189" mass="19029">MCAFICVYLRKVVDVNVDEKDGGDDAGGITGNDGSGNTSDDDGGNTGNNNDGNTGYDGGNTGNDGGANTSNDDGNNTGNGDSANTGTNDGGNTGNDGSGNAGKGGGGNTGNYDSSNTVDDDGGVVMEGLSLAQLHSQILFALPVGVVIVIVAISFFQSFDKSIKEPNSHLFGAEVTAFTFGQEQTCRYM</sequence>
<evidence type="ECO:0000256" key="1">
    <source>
        <dbReference type="SAM" id="MobiDB-lite"/>
    </source>
</evidence>
<feature type="compositionally biased region" description="Gly residues" evidence="1">
    <location>
        <begin position="55"/>
        <end position="65"/>
    </location>
</feature>
<keyword evidence="2" id="KW-0472">Membrane</keyword>
<reference evidence="3 4" key="1">
    <citation type="journal article" date="2021" name="Elife">
        <title>Chloroplast acquisition without the gene transfer in kleptoplastic sea slugs, Plakobranchus ocellatus.</title>
        <authorList>
            <person name="Maeda T."/>
            <person name="Takahashi S."/>
            <person name="Yoshida T."/>
            <person name="Shimamura S."/>
            <person name="Takaki Y."/>
            <person name="Nagai Y."/>
            <person name="Toyoda A."/>
            <person name="Suzuki Y."/>
            <person name="Arimoto A."/>
            <person name="Ishii H."/>
            <person name="Satoh N."/>
            <person name="Nishiyama T."/>
            <person name="Hasebe M."/>
            <person name="Maruyama T."/>
            <person name="Minagawa J."/>
            <person name="Obokata J."/>
            <person name="Shigenobu S."/>
        </authorList>
    </citation>
    <scope>NUCLEOTIDE SEQUENCE [LARGE SCALE GENOMIC DNA]</scope>
</reference>
<organism evidence="3 4">
    <name type="scientific">Plakobranchus ocellatus</name>
    <dbReference type="NCBI Taxonomy" id="259542"/>
    <lineage>
        <taxon>Eukaryota</taxon>
        <taxon>Metazoa</taxon>
        <taxon>Spiralia</taxon>
        <taxon>Lophotrochozoa</taxon>
        <taxon>Mollusca</taxon>
        <taxon>Gastropoda</taxon>
        <taxon>Heterobranchia</taxon>
        <taxon>Euthyneura</taxon>
        <taxon>Panpulmonata</taxon>
        <taxon>Sacoglossa</taxon>
        <taxon>Placobranchoidea</taxon>
        <taxon>Plakobranchidae</taxon>
        <taxon>Plakobranchus</taxon>
    </lineage>
</organism>
<comment type="caution">
    <text evidence="3">The sequence shown here is derived from an EMBL/GenBank/DDBJ whole genome shotgun (WGS) entry which is preliminary data.</text>
</comment>
<protein>
    <submittedName>
        <fullName evidence="3">Uncharacterized protein</fullName>
    </submittedName>
</protein>
<evidence type="ECO:0000313" key="4">
    <source>
        <dbReference type="Proteomes" id="UP000735302"/>
    </source>
</evidence>
<keyword evidence="2" id="KW-0812">Transmembrane</keyword>
<dbReference type="Proteomes" id="UP000735302">
    <property type="component" value="Unassembled WGS sequence"/>
</dbReference>
<name>A0AAV4D4D9_9GAST</name>
<feature type="compositionally biased region" description="Gly residues" evidence="1">
    <location>
        <begin position="88"/>
        <end position="109"/>
    </location>
</feature>
<evidence type="ECO:0000313" key="3">
    <source>
        <dbReference type="EMBL" id="GFO39092.1"/>
    </source>
</evidence>
<dbReference type="EMBL" id="BLXT01007408">
    <property type="protein sequence ID" value="GFO39092.1"/>
    <property type="molecule type" value="Genomic_DNA"/>
</dbReference>